<name>W2IR39_PHYNI</name>
<organism evidence="1">
    <name type="scientific">Phytophthora nicotianae</name>
    <name type="common">Potato buckeye rot agent</name>
    <name type="synonym">Phytophthora parasitica</name>
    <dbReference type="NCBI Taxonomy" id="4792"/>
    <lineage>
        <taxon>Eukaryota</taxon>
        <taxon>Sar</taxon>
        <taxon>Stramenopiles</taxon>
        <taxon>Oomycota</taxon>
        <taxon>Peronosporomycetes</taxon>
        <taxon>Peronosporales</taxon>
        <taxon>Peronosporaceae</taxon>
        <taxon>Phytophthora</taxon>
    </lineage>
</organism>
<proteinExistence type="predicted"/>
<evidence type="ECO:0000313" key="1">
    <source>
        <dbReference type="EMBL" id="ETL36566.1"/>
    </source>
</evidence>
<dbReference type="AlphaFoldDB" id="W2IR39"/>
<gene>
    <name evidence="1" type="ORF">L916_11474</name>
</gene>
<dbReference type="VEuPathDB" id="FungiDB:PPTG_24991"/>
<dbReference type="Proteomes" id="UP000053864">
    <property type="component" value="Unassembled WGS sequence"/>
</dbReference>
<accession>W2IR39</accession>
<protein>
    <submittedName>
        <fullName evidence="1">Uncharacterized protein</fullName>
    </submittedName>
</protein>
<sequence>MDELLVNALIDMALASWERPRKDSAVRECKSDLRSYTCWRYMKKKKAITACAKARSD</sequence>
<reference evidence="1" key="1">
    <citation type="submission" date="2013-11" db="EMBL/GenBank/DDBJ databases">
        <title>The Genome Sequence of Phytophthora parasitica CJ05E6.</title>
        <authorList>
            <consortium name="The Broad Institute Genomics Platform"/>
            <person name="Russ C."/>
            <person name="Tyler B."/>
            <person name="Panabieres F."/>
            <person name="Shan W."/>
            <person name="Tripathy S."/>
            <person name="Grunwald N."/>
            <person name="Machado M."/>
            <person name="Johnson C.S."/>
            <person name="Arredondo F."/>
            <person name="Hong C."/>
            <person name="Coffey M."/>
            <person name="Young S.K."/>
            <person name="Zeng Q."/>
            <person name="Gargeya S."/>
            <person name="Fitzgerald M."/>
            <person name="Abouelleil A."/>
            <person name="Alvarado L."/>
            <person name="Chapman S.B."/>
            <person name="Gainer-Dewar J."/>
            <person name="Goldberg J."/>
            <person name="Griggs A."/>
            <person name="Gujja S."/>
            <person name="Hansen M."/>
            <person name="Howarth C."/>
            <person name="Imamovic A."/>
            <person name="Ireland A."/>
            <person name="Larimer J."/>
            <person name="McCowan C."/>
            <person name="Murphy C."/>
            <person name="Pearson M."/>
            <person name="Poon T.W."/>
            <person name="Priest M."/>
            <person name="Roberts A."/>
            <person name="Saif S."/>
            <person name="Shea T."/>
            <person name="Sykes S."/>
            <person name="Wortman J."/>
            <person name="Nusbaum C."/>
            <person name="Birren B."/>
        </authorList>
    </citation>
    <scope>NUCLEOTIDE SEQUENCE [LARGE SCALE GENOMIC DNA]</scope>
    <source>
        <strain evidence="1">CJ05E6</strain>
    </source>
</reference>
<dbReference type="EMBL" id="KI673742">
    <property type="protein sequence ID" value="ETL36566.1"/>
    <property type="molecule type" value="Genomic_DNA"/>
</dbReference>